<gene>
    <name evidence="1" type="ORF">OLEA9_A120923</name>
</gene>
<reference evidence="1 2" key="1">
    <citation type="submission" date="2019-12" db="EMBL/GenBank/DDBJ databases">
        <authorList>
            <person name="Alioto T."/>
            <person name="Alioto T."/>
            <person name="Gomez Garrido J."/>
        </authorList>
    </citation>
    <scope>NUCLEOTIDE SEQUENCE [LARGE SCALE GENOMIC DNA]</scope>
</reference>
<dbReference type="SUPFAM" id="SSF46966">
    <property type="entry name" value="Spectrin repeat"/>
    <property type="match status" value="1"/>
</dbReference>
<protein>
    <submittedName>
        <fullName evidence="1">Uncharacterized protein</fullName>
    </submittedName>
</protein>
<dbReference type="Gramene" id="OE9A120923T1">
    <property type="protein sequence ID" value="OE9A120923C1"/>
    <property type="gene ID" value="OE9A120923"/>
</dbReference>
<comment type="caution">
    <text evidence="1">The sequence shown here is derived from an EMBL/GenBank/DDBJ whole genome shotgun (WGS) entry which is preliminary data.</text>
</comment>
<dbReference type="OrthoDB" id="10533897at2759"/>
<dbReference type="AlphaFoldDB" id="A0A8S0UP86"/>
<dbReference type="EMBL" id="CACTIH010009029">
    <property type="protein sequence ID" value="CAA3019716.1"/>
    <property type="molecule type" value="Genomic_DNA"/>
</dbReference>
<evidence type="ECO:0000313" key="1">
    <source>
        <dbReference type="EMBL" id="CAA3019716.1"/>
    </source>
</evidence>
<sequence length="67" mass="7677">MQLEGLESKSRQLKEERVEISKQTKQVFALAQEQSSKIEGKEPEVDLTNKKLEDLKSKWASIKALFA</sequence>
<dbReference type="Proteomes" id="UP000594638">
    <property type="component" value="Unassembled WGS sequence"/>
</dbReference>
<keyword evidence="2" id="KW-1185">Reference proteome</keyword>
<proteinExistence type="predicted"/>
<organism evidence="1 2">
    <name type="scientific">Olea europaea subsp. europaea</name>
    <dbReference type="NCBI Taxonomy" id="158383"/>
    <lineage>
        <taxon>Eukaryota</taxon>
        <taxon>Viridiplantae</taxon>
        <taxon>Streptophyta</taxon>
        <taxon>Embryophyta</taxon>
        <taxon>Tracheophyta</taxon>
        <taxon>Spermatophyta</taxon>
        <taxon>Magnoliopsida</taxon>
        <taxon>eudicotyledons</taxon>
        <taxon>Gunneridae</taxon>
        <taxon>Pentapetalae</taxon>
        <taxon>asterids</taxon>
        <taxon>lamiids</taxon>
        <taxon>Lamiales</taxon>
        <taxon>Oleaceae</taxon>
        <taxon>Oleeae</taxon>
        <taxon>Olea</taxon>
    </lineage>
</organism>
<accession>A0A8S0UP86</accession>
<name>A0A8S0UP86_OLEEU</name>
<evidence type="ECO:0000313" key="2">
    <source>
        <dbReference type="Proteomes" id="UP000594638"/>
    </source>
</evidence>